<comment type="caution">
    <text evidence="1">The sequence shown here is derived from an EMBL/GenBank/DDBJ whole genome shotgun (WGS) entry which is preliminary data.</text>
</comment>
<proteinExistence type="predicted"/>
<keyword evidence="2" id="KW-1185">Reference proteome</keyword>
<dbReference type="EMBL" id="QPJD01000012">
    <property type="protein sequence ID" value="RCW44270.1"/>
    <property type="molecule type" value="Genomic_DNA"/>
</dbReference>
<protein>
    <submittedName>
        <fullName evidence="1">Putative transcriptional regulator</fullName>
    </submittedName>
</protein>
<reference evidence="1 2" key="1">
    <citation type="submission" date="2018-07" db="EMBL/GenBank/DDBJ databases">
        <title>Genomic Encyclopedia of Type Strains, Phase III (KMG-III): the genomes of soil and plant-associated and newly described type strains.</title>
        <authorList>
            <person name="Whitman W."/>
        </authorList>
    </citation>
    <scope>NUCLEOTIDE SEQUENCE [LARGE SCALE GENOMIC DNA]</scope>
    <source>
        <strain evidence="1 2">CECT 7506</strain>
    </source>
</reference>
<evidence type="ECO:0000313" key="1">
    <source>
        <dbReference type="EMBL" id="RCW44270.1"/>
    </source>
</evidence>
<sequence length="72" mass="8647">MELVPVRCRVPELLYRMGKDQQWLADKSGKGRQKISDYCTMRSIMNIRTAALLAYYLKCEIDDIYVWEWQQK</sequence>
<accession>A0A368VQT2</accession>
<dbReference type="Proteomes" id="UP000252415">
    <property type="component" value="Unassembled WGS sequence"/>
</dbReference>
<dbReference type="SUPFAM" id="SSF47413">
    <property type="entry name" value="lambda repressor-like DNA-binding domains"/>
    <property type="match status" value="1"/>
</dbReference>
<evidence type="ECO:0000313" key="2">
    <source>
        <dbReference type="Proteomes" id="UP000252415"/>
    </source>
</evidence>
<dbReference type="AlphaFoldDB" id="A0A368VQT2"/>
<dbReference type="InterPro" id="IPR010982">
    <property type="entry name" value="Lambda_DNA-bd_dom_sf"/>
</dbReference>
<dbReference type="Gene3D" id="1.10.260.40">
    <property type="entry name" value="lambda repressor-like DNA-binding domains"/>
    <property type="match status" value="1"/>
</dbReference>
<dbReference type="GO" id="GO:0003677">
    <property type="term" value="F:DNA binding"/>
    <property type="evidence" value="ECO:0007669"/>
    <property type="project" value="InterPro"/>
</dbReference>
<name>A0A368VQT2_9BACL</name>
<organism evidence="1 2">
    <name type="scientific">Paenibacillus prosopidis</name>
    <dbReference type="NCBI Taxonomy" id="630520"/>
    <lineage>
        <taxon>Bacteria</taxon>
        <taxon>Bacillati</taxon>
        <taxon>Bacillota</taxon>
        <taxon>Bacilli</taxon>
        <taxon>Bacillales</taxon>
        <taxon>Paenibacillaceae</taxon>
        <taxon>Paenibacillus</taxon>
    </lineage>
</organism>
<gene>
    <name evidence="1" type="ORF">DFP97_112134</name>
</gene>